<dbReference type="InterPro" id="IPR045518">
    <property type="entry name" value="2EXR"/>
</dbReference>
<gene>
    <name evidence="2" type="ORF">VSDG_00673</name>
</gene>
<comment type="caution">
    <text evidence="2">The sequence shown here is derived from an EMBL/GenBank/DDBJ whole genome shotgun (WGS) entry which is preliminary data.</text>
</comment>
<evidence type="ECO:0000259" key="1">
    <source>
        <dbReference type="Pfam" id="PF20150"/>
    </source>
</evidence>
<evidence type="ECO:0000313" key="2">
    <source>
        <dbReference type="EMBL" id="ROW05654.1"/>
    </source>
</evidence>
<dbReference type="Pfam" id="PF20150">
    <property type="entry name" value="2EXR"/>
    <property type="match status" value="1"/>
</dbReference>
<dbReference type="PANTHER" id="PTHR35910">
    <property type="entry name" value="2EXR DOMAIN-CONTAINING PROTEIN"/>
    <property type="match status" value="1"/>
</dbReference>
<dbReference type="EMBL" id="LJZO01000001">
    <property type="protein sequence ID" value="ROW05654.1"/>
    <property type="molecule type" value="Genomic_DNA"/>
</dbReference>
<organism evidence="2 3">
    <name type="scientific">Cytospora chrysosperma</name>
    <name type="common">Cytospora canker fungus</name>
    <name type="synonym">Sphaeria chrysosperma</name>
    <dbReference type="NCBI Taxonomy" id="252740"/>
    <lineage>
        <taxon>Eukaryota</taxon>
        <taxon>Fungi</taxon>
        <taxon>Dikarya</taxon>
        <taxon>Ascomycota</taxon>
        <taxon>Pezizomycotina</taxon>
        <taxon>Sordariomycetes</taxon>
        <taxon>Sordariomycetidae</taxon>
        <taxon>Diaporthales</taxon>
        <taxon>Cytosporaceae</taxon>
        <taxon>Cytospora</taxon>
    </lineage>
</organism>
<feature type="domain" description="2EXR" evidence="1">
    <location>
        <begin position="47"/>
        <end position="159"/>
    </location>
</feature>
<dbReference type="Proteomes" id="UP000284375">
    <property type="component" value="Unassembled WGS sequence"/>
</dbReference>
<evidence type="ECO:0000313" key="3">
    <source>
        <dbReference type="Proteomes" id="UP000284375"/>
    </source>
</evidence>
<dbReference type="PANTHER" id="PTHR35910:SF6">
    <property type="entry name" value="2EXR DOMAIN-CONTAINING PROTEIN"/>
    <property type="match status" value="1"/>
</dbReference>
<accession>A0A423WQX4</accession>
<name>A0A423WQX4_CYTCH</name>
<dbReference type="STRING" id="252740.A0A423WQX4"/>
<sequence>MQIFNLTVNRPRAINHTNARHETEAPARIYNDVHFRPRYQVICDSWALFPQLLPELRLHIWQAFLQQHRMIELGIRADGDENGPQSHYYTDRNHLGNIVSGRNYSLTISGRGYTASLSPLLRVSSEARQAALDFYRVQLPFPLRDGERVLYLNPEYDVLYVRPEFRSPDMPPTGVQPKPRAASVLVDFLHDARAYDPKDKGVAHLALHAEYQNDFLEDSSTSSSPSPPLVPAILHPTAATSFAEILRSGRLRSVFCVVGFRGPMRGMTEFPMPGWRYHFAQTFPLRRRGAPAGAFSWFETDPRPGVELDLSQVPLSSDPRCLASAWGELEKAFGVERRRSRTDDDDNFAFYICPTLSWPSSGQLIPGSARRLPEGSREELAEHLRQEAEDWDRGRDFISGLFPLGYAMPRHGTIVDVETFEIMERAPSTAVGMWVFTPDAFEEPTNVQRSCFDVSAVRPGLLLFEV</sequence>
<protein>
    <recommendedName>
        <fullName evidence="1">2EXR domain-containing protein</fullName>
    </recommendedName>
</protein>
<keyword evidence="3" id="KW-1185">Reference proteome</keyword>
<dbReference type="AlphaFoldDB" id="A0A423WQX4"/>
<dbReference type="OrthoDB" id="3469466at2759"/>
<proteinExistence type="predicted"/>
<reference evidence="2 3" key="1">
    <citation type="submission" date="2015-09" db="EMBL/GenBank/DDBJ databases">
        <title>Host preference determinants of Valsa canker pathogens revealed by comparative genomics.</title>
        <authorList>
            <person name="Yin Z."/>
            <person name="Huang L."/>
        </authorList>
    </citation>
    <scope>NUCLEOTIDE SEQUENCE [LARGE SCALE GENOMIC DNA]</scope>
    <source>
        <strain evidence="2 3">YSFL</strain>
    </source>
</reference>